<dbReference type="Gene3D" id="1.25.40.20">
    <property type="entry name" value="Ankyrin repeat-containing domain"/>
    <property type="match status" value="1"/>
</dbReference>
<keyword evidence="1" id="KW-0732">Signal</keyword>
<dbReference type="AlphaFoldDB" id="A0AAE1KTV6"/>
<keyword evidence="3" id="KW-1185">Reference proteome</keyword>
<gene>
    <name evidence="2" type="ORF">Pcinc_010183</name>
</gene>
<evidence type="ECO:0000256" key="1">
    <source>
        <dbReference type="SAM" id="SignalP"/>
    </source>
</evidence>
<accession>A0AAE1KTV6</accession>
<sequence length="206" mass="23119">MFVLKVDHVVMMMVAVAVGIWVLVEAEETTNTDSGNPTTQQLHLNPKDDDDLDFLNAKGDTVLMKWLKEGHDNVVIAALDNCPNLTLTNKQGLTLLQLAHLEGRENVANAIDDKLNNLCVYQGRTYPIYHTRYEACKQVICGAKCEWIYTGISDPSCSRVLPIQNINNDNKLRLDNTEAPISVSFKLDVVVNQYVQDNDKECQVEI</sequence>
<evidence type="ECO:0000313" key="3">
    <source>
        <dbReference type="Proteomes" id="UP001286313"/>
    </source>
</evidence>
<evidence type="ECO:0000313" key="2">
    <source>
        <dbReference type="EMBL" id="KAK3885591.1"/>
    </source>
</evidence>
<protein>
    <submittedName>
        <fullName evidence="2">Uncharacterized protein</fullName>
    </submittedName>
</protein>
<comment type="caution">
    <text evidence="2">The sequence shown here is derived from an EMBL/GenBank/DDBJ whole genome shotgun (WGS) entry which is preliminary data.</text>
</comment>
<organism evidence="2 3">
    <name type="scientific">Petrolisthes cinctipes</name>
    <name type="common">Flat porcelain crab</name>
    <dbReference type="NCBI Taxonomy" id="88211"/>
    <lineage>
        <taxon>Eukaryota</taxon>
        <taxon>Metazoa</taxon>
        <taxon>Ecdysozoa</taxon>
        <taxon>Arthropoda</taxon>
        <taxon>Crustacea</taxon>
        <taxon>Multicrustacea</taxon>
        <taxon>Malacostraca</taxon>
        <taxon>Eumalacostraca</taxon>
        <taxon>Eucarida</taxon>
        <taxon>Decapoda</taxon>
        <taxon>Pleocyemata</taxon>
        <taxon>Anomura</taxon>
        <taxon>Galatheoidea</taxon>
        <taxon>Porcellanidae</taxon>
        <taxon>Petrolisthes</taxon>
    </lineage>
</organism>
<reference evidence="2" key="1">
    <citation type="submission" date="2023-10" db="EMBL/GenBank/DDBJ databases">
        <title>Genome assemblies of two species of porcelain crab, Petrolisthes cinctipes and Petrolisthes manimaculis (Anomura: Porcellanidae).</title>
        <authorList>
            <person name="Angst P."/>
        </authorList>
    </citation>
    <scope>NUCLEOTIDE SEQUENCE</scope>
    <source>
        <strain evidence="2">PB745_01</strain>
        <tissue evidence="2">Gill</tissue>
    </source>
</reference>
<dbReference type="InterPro" id="IPR036770">
    <property type="entry name" value="Ankyrin_rpt-contain_sf"/>
</dbReference>
<feature type="chain" id="PRO_5041995204" evidence="1">
    <location>
        <begin position="27"/>
        <end position="206"/>
    </location>
</feature>
<dbReference type="EMBL" id="JAWQEG010000786">
    <property type="protein sequence ID" value="KAK3885591.1"/>
    <property type="molecule type" value="Genomic_DNA"/>
</dbReference>
<dbReference type="SUPFAM" id="SSF48403">
    <property type="entry name" value="Ankyrin repeat"/>
    <property type="match status" value="1"/>
</dbReference>
<dbReference type="Proteomes" id="UP001286313">
    <property type="component" value="Unassembled WGS sequence"/>
</dbReference>
<name>A0AAE1KTV6_PETCI</name>
<proteinExistence type="predicted"/>
<feature type="signal peptide" evidence="1">
    <location>
        <begin position="1"/>
        <end position="26"/>
    </location>
</feature>